<dbReference type="PANTHER" id="PTHR19818">
    <property type="entry name" value="ZINC FINGER PROTEIN ZIC AND GLI"/>
    <property type="match status" value="1"/>
</dbReference>
<keyword evidence="7" id="KW-0805">Transcription regulation</keyword>
<reference evidence="16 17" key="1">
    <citation type="journal article" date="2012" name="Genome Biol.">
        <title>Sequencing three crocodilian genomes to illuminate the evolution of archosaurs and amniotes.</title>
        <authorList>
            <person name="St John J.A."/>
            <person name="Braun E.L."/>
            <person name="Isberg S.R."/>
            <person name="Miles L.G."/>
            <person name="Chong A.Y."/>
            <person name="Gongora J."/>
            <person name="Dalzell P."/>
            <person name="Moran C."/>
            <person name="Bed'hom B."/>
            <person name="Abzhanov A."/>
            <person name="Burgess S.C."/>
            <person name="Cooksey A.M."/>
            <person name="Castoe T.A."/>
            <person name="Crawford N.G."/>
            <person name="Densmore L.D."/>
            <person name="Drew J.C."/>
            <person name="Edwards S.V."/>
            <person name="Faircloth B.C."/>
            <person name="Fujita M.K."/>
            <person name="Greenwold M.J."/>
            <person name="Hoffmann F.G."/>
            <person name="Howard J.M."/>
            <person name="Iguchi T."/>
            <person name="Janes D.E."/>
            <person name="Khan S.Y."/>
            <person name="Kohno S."/>
            <person name="de Koning A.J."/>
            <person name="Lance S.L."/>
            <person name="McCarthy F.M."/>
            <person name="McCormack J.E."/>
            <person name="Merchant M.E."/>
            <person name="Peterson D.G."/>
            <person name="Pollock D.D."/>
            <person name="Pourmand N."/>
            <person name="Raney B.J."/>
            <person name="Roessler K.A."/>
            <person name="Sanford J.R."/>
            <person name="Sawyer R.H."/>
            <person name="Schmidt C.J."/>
            <person name="Triplett E.W."/>
            <person name="Tuberville T.D."/>
            <person name="Venegas-Anaya M."/>
            <person name="Howard J.T."/>
            <person name="Jarvis E.D."/>
            <person name="Guillette L.J.Jr."/>
            <person name="Glenn T.C."/>
            <person name="Green R.E."/>
            <person name="Ray D.A."/>
        </authorList>
    </citation>
    <scope>NUCLEOTIDE SEQUENCE [LARGE SCALE GENOMIC DNA]</scope>
    <source>
        <strain evidence="16">KSC_2009_1</strain>
    </source>
</reference>
<keyword evidence="17" id="KW-1185">Reference proteome</keyword>
<dbReference type="EMBL" id="AKHW03001812">
    <property type="protein sequence ID" value="KYO40889.1"/>
    <property type="molecule type" value="Genomic_DNA"/>
</dbReference>
<organism evidence="16 17">
    <name type="scientific">Alligator mississippiensis</name>
    <name type="common">American alligator</name>
    <dbReference type="NCBI Taxonomy" id="8496"/>
    <lineage>
        <taxon>Eukaryota</taxon>
        <taxon>Metazoa</taxon>
        <taxon>Chordata</taxon>
        <taxon>Craniata</taxon>
        <taxon>Vertebrata</taxon>
        <taxon>Euteleostomi</taxon>
        <taxon>Archelosauria</taxon>
        <taxon>Archosauria</taxon>
        <taxon>Crocodylia</taxon>
        <taxon>Alligatoridae</taxon>
        <taxon>Alligatorinae</taxon>
        <taxon>Alligator</taxon>
    </lineage>
</organism>
<keyword evidence="8" id="KW-0238">DNA-binding</keyword>
<dbReference type="FunFam" id="3.30.160.60:FF:000029">
    <property type="entry name" value="GLI family zinc finger 4"/>
    <property type="match status" value="1"/>
</dbReference>
<keyword evidence="5 11" id="KW-0863">Zinc-finger</keyword>
<dbReference type="AlphaFoldDB" id="A0A151NWC7"/>
<dbReference type="FunFam" id="3.30.160.60:FF:000624">
    <property type="entry name" value="zinc finger protein 697"/>
    <property type="match status" value="1"/>
</dbReference>
<evidence type="ECO:0000259" key="15">
    <source>
        <dbReference type="PROSITE" id="PS50805"/>
    </source>
</evidence>
<evidence type="ECO:0000313" key="17">
    <source>
        <dbReference type="Proteomes" id="UP000050525"/>
    </source>
</evidence>
<accession>A0A151NWC7</accession>
<feature type="domain" description="C2H2-type" evidence="14">
    <location>
        <begin position="284"/>
        <end position="311"/>
    </location>
</feature>
<dbReference type="InterPro" id="IPR036051">
    <property type="entry name" value="KRAB_dom_sf"/>
</dbReference>
<comment type="similarity">
    <text evidence="2">Belongs to the krueppel C2H2-type zinc-finger protein family.</text>
</comment>
<feature type="domain" description="C2H2-type" evidence="14">
    <location>
        <begin position="312"/>
        <end position="339"/>
    </location>
</feature>
<keyword evidence="4" id="KW-0677">Repeat</keyword>
<evidence type="ECO:0000256" key="10">
    <source>
        <dbReference type="ARBA" id="ARBA00023242"/>
    </source>
</evidence>
<evidence type="ECO:0000256" key="13">
    <source>
        <dbReference type="SAM" id="SignalP"/>
    </source>
</evidence>
<dbReference type="Gene3D" id="3.30.160.60">
    <property type="entry name" value="Classic Zinc Finger"/>
    <property type="match status" value="8"/>
</dbReference>
<keyword evidence="9" id="KW-0804">Transcription</keyword>
<evidence type="ECO:0000256" key="12">
    <source>
        <dbReference type="SAM" id="MobiDB-lite"/>
    </source>
</evidence>
<feature type="domain" description="KRAB" evidence="15">
    <location>
        <begin position="62"/>
        <end position="133"/>
    </location>
</feature>
<dbReference type="SUPFAM" id="SSF109640">
    <property type="entry name" value="KRAB domain (Kruppel-associated box)"/>
    <property type="match status" value="1"/>
</dbReference>
<dbReference type="GO" id="GO:0000978">
    <property type="term" value="F:RNA polymerase II cis-regulatory region sequence-specific DNA binding"/>
    <property type="evidence" value="ECO:0007669"/>
    <property type="project" value="TreeGrafter"/>
</dbReference>
<dbReference type="SMART" id="SM00349">
    <property type="entry name" value="KRAB"/>
    <property type="match status" value="1"/>
</dbReference>
<evidence type="ECO:0000256" key="8">
    <source>
        <dbReference type="ARBA" id="ARBA00023125"/>
    </source>
</evidence>
<feature type="domain" description="C2H2-type" evidence="14">
    <location>
        <begin position="340"/>
        <end position="367"/>
    </location>
</feature>
<evidence type="ECO:0000256" key="1">
    <source>
        <dbReference type="ARBA" id="ARBA00004123"/>
    </source>
</evidence>
<feature type="domain" description="C2H2-type" evidence="14">
    <location>
        <begin position="424"/>
        <end position="451"/>
    </location>
</feature>
<evidence type="ECO:0000256" key="3">
    <source>
        <dbReference type="ARBA" id="ARBA00022723"/>
    </source>
</evidence>
<feature type="domain" description="C2H2-type" evidence="14">
    <location>
        <begin position="480"/>
        <end position="507"/>
    </location>
</feature>
<name>A0A151NWC7_ALLMI</name>
<keyword evidence="10" id="KW-0539">Nucleus</keyword>
<dbReference type="Pfam" id="PF00096">
    <property type="entry name" value="zf-C2H2"/>
    <property type="match status" value="8"/>
</dbReference>
<feature type="compositionally biased region" description="Basic and acidic residues" evidence="12">
    <location>
        <begin position="179"/>
        <end position="190"/>
    </location>
</feature>
<evidence type="ECO:0000256" key="9">
    <source>
        <dbReference type="ARBA" id="ARBA00023163"/>
    </source>
</evidence>
<keyword evidence="6" id="KW-0862">Zinc</keyword>
<feature type="domain" description="C2H2-type" evidence="14">
    <location>
        <begin position="396"/>
        <end position="423"/>
    </location>
</feature>
<dbReference type="FunFam" id="3.30.160.60:FF:002343">
    <property type="entry name" value="Zinc finger protein 33A"/>
    <property type="match status" value="3"/>
</dbReference>
<dbReference type="Proteomes" id="UP000050525">
    <property type="component" value="Unassembled WGS sequence"/>
</dbReference>
<feature type="signal peptide" evidence="13">
    <location>
        <begin position="1"/>
        <end position="23"/>
    </location>
</feature>
<dbReference type="FunFam" id="3.30.160.60:FF:001506">
    <property type="entry name" value="Zinc finger protein"/>
    <property type="match status" value="1"/>
</dbReference>
<dbReference type="Gene3D" id="6.10.140.140">
    <property type="match status" value="1"/>
</dbReference>
<evidence type="ECO:0000256" key="6">
    <source>
        <dbReference type="ARBA" id="ARBA00022833"/>
    </source>
</evidence>
<gene>
    <name evidence="16" type="ORF">Y1Q_0020471</name>
</gene>
<keyword evidence="13" id="KW-0732">Signal</keyword>
<comment type="caution">
    <text evidence="16">The sequence shown here is derived from an EMBL/GenBank/DDBJ whole genome shotgun (WGS) entry which is preliminary data.</text>
</comment>
<evidence type="ECO:0000256" key="5">
    <source>
        <dbReference type="ARBA" id="ARBA00022771"/>
    </source>
</evidence>
<feature type="region of interest" description="Disordered" evidence="12">
    <location>
        <begin position="134"/>
        <end position="153"/>
    </location>
</feature>
<feature type="region of interest" description="Disordered" evidence="12">
    <location>
        <begin position="166"/>
        <end position="190"/>
    </location>
</feature>
<feature type="chain" id="PRO_5007586416" description="Zinc finger protein OZF-like" evidence="13">
    <location>
        <begin position="24"/>
        <end position="518"/>
    </location>
</feature>
<dbReference type="FunFam" id="3.30.160.60:FF:001857">
    <property type="entry name" value="Uncharacterized protein"/>
    <property type="match status" value="1"/>
</dbReference>
<dbReference type="InterPro" id="IPR013087">
    <property type="entry name" value="Znf_C2H2_type"/>
</dbReference>
<feature type="domain" description="C2H2-type" evidence="14">
    <location>
        <begin position="452"/>
        <end position="479"/>
    </location>
</feature>
<dbReference type="InterPro" id="IPR001909">
    <property type="entry name" value="KRAB"/>
</dbReference>
<keyword evidence="3" id="KW-0479">Metal-binding</keyword>
<dbReference type="GO" id="GO:0045944">
    <property type="term" value="P:positive regulation of transcription by RNA polymerase II"/>
    <property type="evidence" value="ECO:0007669"/>
    <property type="project" value="UniProtKB-ARBA"/>
</dbReference>
<evidence type="ECO:0000313" key="16">
    <source>
        <dbReference type="EMBL" id="KYO40889.1"/>
    </source>
</evidence>
<evidence type="ECO:0000256" key="2">
    <source>
        <dbReference type="ARBA" id="ARBA00006991"/>
    </source>
</evidence>
<sequence length="518" mass="58242">MGQLLSSQLALGLLLSSMPLVSEELSWRLEKDLPGRGNTTDVGPRRQFSLNLPGTAVLLVPVTFEDVAVYFSREEWDVFAGWQKALYRAVMTETYNMLLSLGYPGPKPDILYRMERGEEPWIYTPRGPVVWERPDSPIPGDEVASGSGEQHRQPWGSVQQWSMVWESPEGPCPAGGSRSKSEGQHPEEVSRTLQMHQVFLEGWKACAAPSPELQGVSTNLYELQESEPAPTQWCARCSGKLPSTRLGPGGRVGPILCPLCEPSPKGLVPGAEAESRDPVNDKPHRCPECGKGFRQKQYLTRHQRTHTGERPYQCPECAQSFTHVSNLIKHQRIHTGERPFACDLCGRSFAVKQVMVRHQRIHTEERPFACTQCDRSFKDKQKLVIHQRIHTGERPYVCGECGKSFGQSQQLKTHQRVHTGEKPYVCSDCGKGFRQLSNLYTHWRTHTGERPYSCTHCGKSFSMKHDLTKHQRIHTGERPYPCGQCGKAFSNMSNLLAHQRTHTAQKLKAAGLAQPSQK</sequence>
<dbReference type="CDD" id="cd07765">
    <property type="entry name" value="KRAB_A-box"/>
    <property type="match status" value="1"/>
</dbReference>
<dbReference type="InterPro" id="IPR036236">
    <property type="entry name" value="Znf_C2H2_sf"/>
</dbReference>
<dbReference type="GO" id="GO:0008270">
    <property type="term" value="F:zinc ion binding"/>
    <property type="evidence" value="ECO:0007669"/>
    <property type="project" value="UniProtKB-KW"/>
</dbReference>
<evidence type="ECO:0000256" key="11">
    <source>
        <dbReference type="PROSITE-ProRule" id="PRU00042"/>
    </source>
</evidence>
<evidence type="ECO:0000259" key="14">
    <source>
        <dbReference type="PROSITE" id="PS50157"/>
    </source>
</evidence>
<dbReference type="SUPFAM" id="SSF57667">
    <property type="entry name" value="beta-beta-alpha zinc fingers"/>
    <property type="match status" value="4"/>
</dbReference>
<dbReference type="FunFam" id="3.30.160.60:FF:000759">
    <property type="entry name" value="zinc finger protein 16"/>
    <property type="match status" value="1"/>
</dbReference>
<protein>
    <recommendedName>
        <fullName evidence="18">Zinc finger protein OZF-like</fullName>
    </recommendedName>
</protein>
<evidence type="ECO:0000256" key="7">
    <source>
        <dbReference type="ARBA" id="ARBA00023015"/>
    </source>
</evidence>
<dbReference type="Pfam" id="PF01352">
    <property type="entry name" value="KRAB"/>
    <property type="match status" value="1"/>
</dbReference>
<dbReference type="PROSITE" id="PS50805">
    <property type="entry name" value="KRAB"/>
    <property type="match status" value="1"/>
</dbReference>
<dbReference type="PROSITE" id="PS50157">
    <property type="entry name" value="ZINC_FINGER_C2H2_2"/>
    <property type="match status" value="8"/>
</dbReference>
<feature type="domain" description="C2H2-type" evidence="14">
    <location>
        <begin position="368"/>
        <end position="395"/>
    </location>
</feature>
<evidence type="ECO:0008006" key="18">
    <source>
        <dbReference type="Google" id="ProtNLM"/>
    </source>
</evidence>
<comment type="subcellular location">
    <subcellularLocation>
        <location evidence="1">Nucleus</location>
    </subcellularLocation>
</comment>
<dbReference type="PROSITE" id="PS00028">
    <property type="entry name" value="ZINC_FINGER_C2H2_1"/>
    <property type="match status" value="8"/>
</dbReference>
<dbReference type="PANTHER" id="PTHR19818:SF158">
    <property type="entry name" value="C2H2-TYPE DOMAIN-CONTAINING PROTEIN-RELATED"/>
    <property type="match status" value="1"/>
</dbReference>
<dbReference type="GO" id="GO:0005634">
    <property type="term" value="C:nucleus"/>
    <property type="evidence" value="ECO:0007669"/>
    <property type="project" value="UniProtKB-SubCell"/>
</dbReference>
<proteinExistence type="inferred from homology"/>
<evidence type="ECO:0000256" key="4">
    <source>
        <dbReference type="ARBA" id="ARBA00022737"/>
    </source>
</evidence>
<dbReference type="InterPro" id="IPR050329">
    <property type="entry name" value="GLI_C2H2-zinc-finger"/>
</dbReference>
<dbReference type="GO" id="GO:0000981">
    <property type="term" value="F:DNA-binding transcription factor activity, RNA polymerase II-specific"/>
    <property type="evidence" value="ECO:0007669"/>
    <property type="project" value="TreeGrafter"/>
</dbReference>
<dbReference type="SMART" id="SM00355">
    <property type="entry name" value="ZnF_C2H2"/>
    <property type="match status" value="8"/>
</dbReference>